<evidence type="ECO:0000313" key="1">
    <source>
        <dbReference type="EMBL" id="CAD7416965.1"/>
    </source>
</evidence>
<accession>A0A7R9DLQ8</accession>
<dbReference type="EMBL" id="OC329394">
    <property type="protein sequence ID" value="CAD7416965.1"/>
    <property type="molecule type" value="Genomic_DNA"/>
</dbReference>
<name>A0A7R9DLQ8_TIMCR</name>
<protein>
    <submittedName>
        <fullName evidence="1">Uncharacterized protein</fullName>
    </submittedName>
</protein>
<reference evidence="1" key="1">
    <citation type="submission" date="2020-11" db="EMBL/GenBank/DDBJ databases">
        <authorList>
            <person name="Tran Van P."/>
        </authorList>
    </citation>
    <scope>NUCLEOTIDE SEQUENCE</scope>
</reference>
<organism evidence="1">
    <name type="scientific">Timema cristinae</name>
    <name type="common">Walking stick</name>
    <dbReference type="NCBI Taxonomy" id="61476"/>
    <lineage>
        <taxon>Eukaryota</taxon>
        <taxon>Metazoa</taxon>
        <taxon>Ecdysozoa</taxon>
        <taxon>Arthropoda</taxon>
        <taxon>Hexapoda</taxon>
        <taxon>Insecta</taxon>
        <taxon>Pterygota</taxon>
        <taxon>Neoptera</taxon>
        <taxon>Polyneoptera</taxon>
        <taxon>Phasmatodea</taxon>
        <taxon>Timematodea</taxon>
        <taxon>Timematoidea</taxon>
        <taxon>Timematidae</taxon>
        <taxon>Timema</taxon>
    </lineage>
</organism>
<gene>
    <name evidence="1" type="ORF">TCEB3V08_LOCUS12849</name>
</gene>
<proteinExistence type="predicted"/>
<dbReference type="AlphaFoldDB" id="A0A7R9DLQ8"/>
<sequence length="18" mass="2114">MVSTNSKLAVWLKMTKYL</sequence>